<feature type="non-terminal residue" evidence="1">
    <location>
        <position position="1"/>
    </location>
</feature>
<feature type="non-terminal residue" evidence="1">
    <location>
        <position position="94"/>
    </location>
</feature>
<gene>
    <name evidence="1" type="primary">Erv31_6</name>
    <name evidence="1" type="ORF">DRYBRU_R15390</name>
</gene>
<evidence type="ECO:0000313" key="2">
    <source>
        <dbReference type="Proteomes" id="UP000525319"/>
    </source>
</evidence>
<dbReference type="Proteomes" id="UP000525319">
    <property type="component" value="Unassembled WGS sequence"/>
</dbReference>
<name>A0A7L3KZX6_9PASS</name>
<protein>
    <submittedName>
        <fullName evidence="1">ENR1 protein</fullName>
    </submittedName>
</protein>
<proteinExistence type="predicted"/>
<reference evidence="1 2" key="1">
    <citation type="submission" date="2019-09" db="EMBL/GenBank/DDBJ databases">
        <title>Bird 10,000 Genomes (B10K) Project - Family phase.</title>
        <authorList>
            <person name="Zhang G."/>
        </authorList>
    </citation>
    <scope>NUCLEOTIDE SEQUENCE [LARGE SCALE GENOMIC DNA]</scope>
    <source>
        <strain evidence="1">B10K-DU-030-03</strain>
    </source>
</reference>
<dbReference type="EMBL" id="VZTZ01056675">
    <property type="protein sequence ID" value="NXU46790.1"/>
    <property type="molecule type" value="Genomic_DNA"/>
</dbReference>
<sequence>KMGIEDILRSGKNLFLDLVERISHEFNISNCWICGNTGMSEVWPWEGTALSPLEIIKLLKINQRGHNTLHKRDPDEVWKLKSRTIGEECLWRRG</sequence>
<evidence type="ECO:0000313" key="1">
    <source>
        <dbReference type="EMBL" id="NXU46790.1"/>
    </source>
</evidence>
<accession>A0A7L3KZX6</accession>
<keyword evidence="2" id="KW-1185">Reference proteome</keyword>
<dbReference type="AlphaFoldDB" id="A0A7L3KZX6"/>
<organism evidence="1 2">
    <name type="scientific">Drymodes brunneopygia</name>
    <dbReference type="NCBI Taxonomy" id="626378"/>
    <lineage>
        <taxon>Eukaryota</taxon>
        <taxon>Metazoa</taxon>
        <taxon>Chordata</taxon>
        <taxon>Craniata</taxon>
        <taxon>Vertebrata</taxon>
        <taxon>Euteleostomi</taxon>
        <taxon>Archelosauria</taxon>
        <taxon>Archosauria</taxon>
        <taxon>Dinosauria</taxon>
        <taxon>Saurischia</taxon>
        <taxon>Theropoda</taxon>
        <taxon>Coelurosauria</taxon>
        <taxon>Aves</taxon>
        <taxon>Neognathae</taxon>
        <taxon>Neoaves</taxon>
        <taxon>Telluraves</taxon>
        <taxon>Australaves</taxon>
        <taxon>Passeriformes</taxon>
        <taxon>Petroicidae</taxon>
        <taxon>Drymodes</taxon>
    </lineage>
</organism>
<comment type="caution">
    <text evidence="1">The sequence shown here is derived from an EMBL/GenBank/DDBJ whole genome shotgun (WGS) entry which is preliminary data.</text>
</comment>
<dbReference type="OrthoDB" id="9325190at2759"/>